<dbReference type="FunFam" id="3.30.200.40:FF:000002">
    <property type="entry name" value="m7GpppX diphosphatase"/>
    <property type="match status" value="1"/>
</dbReference>
<dbReference type="InterPro" id="IPR008594">
    <property type="entry name" value="DcpS/DCS2"/>
</dbReference>
<dbReference type="PIRSF" id="PIRSF028973">
    <property type="entry name" value="Scavenger_mRNA_decap_enz"/>
    <property type="match status" value="1"/>
</dbReference>
<dbReference type="PANTHER" id="PTHR12978">
    <property type="entry name" value="HISTIDINE TRIAD HIT PROTEIN MEMBER"/>
    <property type="match status" value="1"/>
</dbReference>
<dbReference type="PROSITE" id="PS00892">
    <property type="entry name" value="HIT_1"/>
    <property type="match status" value="1"/>
</dbReference>
<dbReference type="GO" id="GO:0000290">
    <property type="term" value="P:deadenylation-dependent decapping of nuclear-transcribed mRNA"/>
    <property type="evidence" value="ECO:0007669"/>
    <property type="project" value="InterPro"/>
</dbReference>
<gene>
    <name evidence="10" type="ORF">BN860_02300g</name>
</gene>
<dbReference type="GO" id="GO:0000340">
    <property type="term" value="F:RNA 7-methylguanosine cap binding"/>
    <property type="evidence" value="ECO:0007669"/>
    <property type="project" value="TreeGrafter"/>
</dbReference>
<dbReference type="EMBL" id="HG316458">
    <property type="protein sequence ID" value="CDF89813.1"/>
    <property type="molecule type" value="Genomic_DNA"/>
</dbReference>
<dbReference type="Proteomes" id="UP000019375">
    <property type="component" value="Unassembled WGS sequence"/>
</dbReference>
<dbReference type="InterPro" id="IPR036265">
    <property type="entry name" value="HIT-like_sf"/>
</dbReference>
<dbReference type="GO" id="GO:0009408">
    <property type="term" value="P:response to heat"/>
    <property type="evidence" value="ECO:0007669"/>
    <property type="project" value="UniProtKB-ARBA"/>
</dbReference>
<feature type="active site" description="Nucleophile" evidence="7">
    <location>
        <position position="268"/>
    </location>
</feature>
<evidence type="ECO:0000313" key="11">
    <source>
        <dbReference type="Proteomes" id="UP000019375"/>
    </source>
</evidence>
<sequence>MSQSDAKFNSLVSKFRFERVLNSNPQTKTVSLLGLIDGQPAIITLEKTHFSFDENEVHHSPDGRSTPVLYQRENEYSCINALQELKQLASNDIYYWGLAILRQNMEHNPTARLNLIWPATPVHVRKFESQQLHLVRETPKTYLQIVKPYIDEMYEAGRLKWVDNILREGAEADRVVYKDFPEDNKRDGFVILPDMKWDGVNLDALYLVAIVYRNDLKSIRDLRSQDRDWLKSLNNKIRSIVPACYNYALRADELRIFVHYQPSYYHFHIHIVNIKHPGLNDGIAAGKAILLDDVIESLNHLGPKGFMNKTITYVIGENHDLWERGLRHVVAKQLEQDGIPKAPKAVREFSEEEGDEPVLQVSKK</sequence>
<keyword evidence="4" id="KW-0963">Cytoplasm</keyword>
<comment type="subcellular location">
    <subcellularLocation>
        <location evidence="1">Cytoplasm</location>
        <location evidence="1">P-body</location>
    </subcellularLocation>
    <subcellularLocation>
        <location evidence="2">Cytoplasm</location>
        <location evidence="2">Perinuclear region</location>
    </subcellularLocation>
</comment>
<dbReference type="Gene3D" id="3.30.200.40">
    <property type="entry name" value="Scavenger mRNA decapping enzyme, N-terminal domain"/>
    <property type="match status" value="1"/>
</dbReference>
<evidence type="ECO:0000256" key="7">
    <source>
        <dbReference type="PIRSR" id="PIRSR028973-1"/>
    </source>
</evidence>
<dbReference type="GO" id="GO:0000932">
    <property type="term" value="C:P-body"/>
    <property type="evidence" value="ECO:0007669"/>
    <property type="project" value="UniProtKB-SubCell"/>
</dbReference>
<evidence type="ECO:0000256" key="3">
    <source>
        <dbReference type="ARBA" id="ARBA00010208"/>
    </source>
</evidence>
<evidence type="ECO:0000256" key="4">
    <source>
        <dbReference type="ARBA" id="ARBA00022490"/>
    </source>
</evidence>
<comment type="subunit">
    <text evidence="6">Homodimer. Forms heterodimer with DCS2; the interaction inhibits the DCS1 scavenger decapping activity during post-diauxic growth.</text>
</comment>
<dbReference type="Gene3D" id="3.30.428.10">
    <property type="entry name" value="HIT-like"/>
    <property type="match status" value="1"/>
</dbReference>
<evidence type="ECO:0000256" key="5">
    <source>
        <dbReference type="ARBA" id="ARBA00022553"/>
    </source>
</evidence>
<dbReference type="GO" id="GO:0046982">
    <property type="term" value="F:protein heterodimerization activity"/>
    <property type="evidence" value="ECO:0007669"/>
    <property type="project" value="UniProtKB-ARBA"/>
</dbReference>
<proteinExistence type="inferred from homology"/>
<dbReference type="FunFam" id="3.30.428.10:FF:000015">
    <property type="entry name" value="m7GpppX diphosphatase"/>
    <property type="match status" value="1"/>
</dbReference>
<feature type="binding site" evidence="8">
    <location>
        <position position="161"/>
    </location>
    <ligand>
        <name>substrate</name>
    </ligand>
</feature>
<keyword evidence="5" id="KW-0597">Phosphoprotein</keyword>
<dbReference type="GO" id="GO:0006970">
    <property type="term" value="P:response to osmotic stress"/>
    <property type="evidence" value="ECO:0007669"/>
    <property type="project" value="UniProtKB-ARBA"/>
</dbReference>
<evidence type="ECO:0000256" key="6">
    <source>
        <dbReference type="ARBA" id="ARBA00061747"/>
    </source>
</evidence>
<dbReference type="GO" id="GO:0007584">
    <property type="term" value="P:response to nutrient"/>
    <property type="evidence" value="ECO:0007669"/>
    <property type="project" value="UniProtKB-ARBA"/>
</dbReference>
<dbReference type="GO" id="GO:0006979">
    <property type="term" value="P:response to oxidative stress"/>
    <property type="evidence" value="ECO:0007669"/>
    <property type="project" value="UniProtKB-ARBA"/>
</dbReference>
<dbReference type="GO" id="GO:0016787">
    <property type="term" value="F:hydrolase activity"/>
    <property type="evidence" value="ECO:0007669"/>
    <property type="project" value="InterPro"/>
</dbReference>
<feature type="binding site" evidence="8">
    <location>
        <position position="196"/>
    </location>
    <ligand>
        <name>substrate</name>
    </ligand>
</feature>
<dbReference type="AlphaFoldDB" id="A0A8J2T9E1"/>
<dbReference type="GO" id="GO:0009267">
    <property type="term" value="P:cellular response to starvation"/>
    <property type="evidence" value="ECO:0007669"/>
    <property type="project" value="UniProtKB-ARBA"/>
</dbReference>
<dbReference type="GO" id="GO:0042803">
    <property type="term" value="F:protein homodimerization activity"/>
    <property type="evidence" value="ECO:0007669"/>
    <property type="project" value="UniProtKB-ARBA"/>
</dbReference>
<dbReference type="SUPFAM" id="SSF102860">
    <property type="entry name" value="mRNA decapping enzyme DcpS N-terminal domain"/>
    <property type="match status" value="1"/>
</dbReference>
<name>A0A8J2T9E1_ZYGB2</name>
<protein>
    <submittedName>
        <fullName evidence="10">ZYBA0S05-02300g1_1</fullName>
    </submittedName>
</protein>
<dbReference type="PANTHER" id="PTHR12978:SF0">
    <property type="entry name" value="M7GPPPX DIPHOSPHATASE"/>
    <property type="match status" value="1"/>
</dbReference>
<comment type="similarity">
    <text evidence="3">Belongs to the HIT family.</text>
</comment>
<evidence type="ECO:0000256" key="8">
    <source>
        <dbReference type="PIRSR" id="PIRSR028973-2"/>
    </source>
</evidence>
<accession>A0A8J2T9E1</accession>
<keyword evidence="11" id="KW-1185">Reference proteome</keyword>
<feature type="binding site" evidence="8">
    <location>
        <begin position="259"/>
        <end position="270"/>
    </location>
    <ligand>
        <name>substrate</name>
    </ligand>
</feature>
<dbReference type="GO" id="GO:0005634">
    <property type="term" value="C:nucleus"/>
    <property type="evidence" value="ECO:0007669"/>
    <property type="project" value="TreeGrafter"/>
</dbReference>
<feature type="binding site" evidence="8">
    <location>
        <position position="194"/>
    </location>
    <ligand>
        <name>substrate</name>
    </ligand>
</feature>
<dbReference type="InterPro" id="IPR011145">
    <property type="entry name" value="Scavenger_mRNA_decap_enz_N"/>
</dbReference>
<dbReference type="Pfam" id="PF11969">
    <property type="entry name" value="DcpS_C"/>
    <property type="match status" value="1"/>
</dbReference>
<evidence type="ECO:0000256" key="2">
    <source>
        <dbReference type="ARBA" id="ARBA00004556"/>
    </source>
</evidence>
<dbReference type="Pfam" id="PF05652">
    <property type="entry name" value="DcpS"/>
    <property type="match status" value="1"/>
</dbReference>
<dbReference type="InterPro" id="IPR019808">
    <property type="entry name" value="Histidine_triad_CS"/>
</dbReference>
<evidence type="ECO:0000313" key="10">
    <source>
        <dbReference type="EMBL" id="CDF89813.1"/>
    </source>
</evidence>
<reference evidence="11" key="1">
    <citation type="journal article" date="2013" name="Genome Announc.">
        <title>Genome sequence of the food spoilage yeast Zygosaccharomyces bailii CLIB 213(T).</title>
        <authorList>
            <person name="Galeote V."/>
            <person name="Bigey F."/>
            <person name="Devillers H."/>
            <person name="Neuveglise C."/>
            <person name="Dequin S."/>
        </authorList>
    </citation>
    <scope>NUCLEOTIDE SEQUENCE [LARGE SCALE GENOMIC DNA]</scope>
    <source>
        <strain evidence="11">CLIB 213 / ATCC 58445 / CBS 680 / CCRC 21525 / NBRC 1098 / NCYC 1416 / NRRL Y-2227</strain>
    </source>
</reference>
<organism evidence="10 11">
    <name type="scientific">Zygosaccharomyces bailii (strain CLIB 213 / ATCC 58445 / CBS 680 / BCRC 21525 / NBRC 1098 / NCYC 1416 / NRRL Y-2227)</name>
    <dbReference type="NCBI Taxonomy" id="1333698"/>
    <lineage>
        <taxon>Eukaryota</taxon>
        <taxon>Fungi</taxon>
        <taxon>Dikarya</taxon>
        <taxon>Ascomycota</taxon>
        <taxon>Saccharomycotina</taxon>
        <taxon>Saccharomycetes</taxon>
        <taxon>Saccharomycetales</taxon>
        <taxon>Saccharomycetaceae</taxon>
        <taxon>Zygosaccharomyces</taxon>
    </lineage>
</organism>
<evidence type="ECO:0000256" key="1">
    <source>
        <dbReference type="ARBA" id="ARBA00004201"/>
    </source>
</evidence>
<dbReference type="GO" id="GO:0048471">
    <property type="term" value="C:perinuclear region of cytoplasm"/>
    <property type="evidence" value="ECO:0007669"/>
    <property type="project" value="UniProtKB-SubCell"/>
</dbReference>
<feature type="region of interest" description="Disordered" evidence="9">
    <location>
        <begin position="341"/>
        <end position="364"/>
    </location>
</feature>
<evidence type="ECO:0000256" key="9">
    <source>
        <dbReference type="SAM" id="MobiDB-lite"/>
    </source>
</evidence>
<dbReference type="SUPFAM" id="SSF54197">
    <property type="entry name" value="HIT-like"/>
    <property type="match status" value="1"/>
</dbReference>
<dbReference type="OrthoDB" id="10264956at2759"/>
<feature type="binding site" evidence="8">
    <location>
        <position position="171"/>
    </location>
    <ligand>
        <name>substrate</name>
    </ligand>
</feature>